<dbReference type="InterPro" id="IPR058441">
    <property type="entry name" value="DUF8128"/>
</dbReference>
<keyword evidence="2" id="KW-0812">Transmembrane</keyword>
<evidence type="ECO:0000256" key="2">
    <source>
        <dbReference type="SAM" id="Phobius"/>
    </source>
</evidence>
<feature type="compositionally biased region" description="Pro residues" evidence="1">
    <location>
        <begin position="470"/>
        <end position="479"/>
    </location>
</feature>
<evidence type="ECO:0000256" key="1">
    <source>
        <dbReference type="SAM" id="MobiDB-lite"/>
    </source>
</evidence>
<evidence type="ECO:0000259" key="3">
    <source>
        <dbReference type="Pfam" id="PF26449"/>
    </source>
</evidence>
<accession>A0A0G1MGP0</accession>
<keyword evidence="2" id="KW-1133">Transmembrane helix</keyword>
<comment type="caution">
    <text evidence="4">The sequence shown here is derived from an EMBL/GenBank/DDBJ whole genome shotgun (WGS) entry which is preliminary data.</text>
</comment>
<name>A0A0G1MGP0_9BACT</name>
<sequence length="479" mass="54994">MNFLEAISRFSNNFVYFAATEPWYVVSYYILQTIGWAILLPLVWAGALIAYLLARRGHYLWKNVKWCFLAIDVPKANEQTPKAVENIFNQLAGSHKTPDYEERNWHGHMPYWFSFEIVSIEGYIQFIIGTPRKRRDLIESIIYAQYPDAEITEVEDYTKSFPTQYPDKEWEVFGAEYVNAQDPLYPIKTYEDFEHAGAEEGTFKDPMAAFLEVFTRMGRGEHLWVQFLVKPLETSFLKAGGLKLVKKLIGAKVEVKAHPLHALAVIPGKIIDAVIDAFFTKEGLKPEKNKNDAPHSLMLFLSPGEKEKVEAVEHKIDKLPFGIKIRFIYIARHEVFNRARVSYGLTGAFKQYTSGHNGIKPESKKTMTKTHFFFKQMRDDWRRTKIVSAYKNRSRWIGILEWPLNAEELATLWHFPILTVKAPLLKKTEAKRVEPPISLPVEGGYLRPKPFAEHSPEAPPFDPHKGGPPKGSPPSNLPV</sequence>
<feature type="domain" description="DUF8128" evidence="3">
    <location>
        <begin position="113"/>
        <end position="354"/>
    </location>
</feature>
<dbReference type="Proteomes" id="UP000033999">
    <property type="component" value="Unassembled WGS sequence"/>
</dbReference>
<feature type="transmembrane region" description="Helical" evidence="2">
    <location>
        <begin position="29"/>
        <end position="53"/>
    </location>
</feature>
<dbReference type="Pfam" id="PF26449">
    <property type="entry name" value="DUF8128"/>
    <property type="match status" value="1"/>
</dbReference>
<keyword evidence="2" id="KW-0472">Membrane</keyword>
<feature type="region of interest" description="Disordered" evidence="1">
    <location>
        <begin position="437"/>
        <end position="479"/>
    </location>
</feature>
<gene>
    <name evidence="4" type="ORF">UX10_C0013G0005</name>
</gene>
<proteinExistence type="predicted"/>
<dbReference type="AlphaFoldDB" id="A0A0G1MGP0"/>
<reference evidence="4 5" key="1">
    <citation type="journal article" date="2015" name="Nature">
        <title>rRNA introns, odd ribosomes, and small enigmatic genomes across a large radiation of phyla.</title>
        <authorList>
            <person name="Brown C.T."/>
            <person name="Hug L.A."/>
            <person name="Thomas B.C."/>
            <person name="Sharon I."/>
            <person name="Castelle C.J."/>
            <person name="Singh A."/>
            <person name="Wilkins M.J."/>
            <person name="Williams K.H."/>
            <person name="Banfield J.F."/>
        </authorList>
    </citation>
    <scope>NUCLEOTIDE SEQUENCE [LARGE SCALE GENOMIC DNA]</scope>
</reference>
<protein>
    <recommendedName>
        <fullName evidence="3">DUF8128 domain-containing protein</fullName>
    </recommendedName>
</protein>
<evidence type="ECO:0000313" key="5">
    <source>
        <dbReference type="Proteomes" id="UP000033999"/>
    </source>
</evidence>
<dbReference type="EMBL" id="LCKX01000013">
    <property type="protein sequence ID" value="KKU07242.1"/>
    <property type="molecule type" value="Genomic_DNA"/>
</dbReference>
<evidence type="ECO:0000313" key="4">
    <source>
        <dbReference type="EMBL" id="KKU07242.1"/>
    </source>
</evidence>
<organism evidence="4 5">
    <name type="scientific">Candidatus Magasanikbacteria bacterium GW2011_GWA2_45_39</name>
    <dbReference type="NCBI Taxonomy" id="1619041"/>
    <lineage>
        <taxon>Bacteria</taxon>
        <taxon>Candidatus Magasanikiibacteriota</taxon>
    </lineage>
</organism>